<gene>
    <name evidence="2" type="ORF">CROE0942_LOCUS17988</name>
</gene>
<accession>A0A7S0K8S1</accession>
<dbReference type="EMBL" id="HBET01026605">
    <property type="protein sequence ID" value="CAD8573606.1"/>
    <property type="molecule type" value="Transcribed_RNA"/>
</dbReference>
<feature type="region of interest" description="Disordered" evidence="1">
    <location>
        <begin position="206"/>
        <end position="260"/>
    </location>
</feature>
<feature type="compositionally biased region" description="Low complexity" evidence="1">
    <location>
        <begin position="209"/>
        <end position="220"/>
    </location>
</feature>
<feature type="compositionally biased region" description="Low complexity" evidence="1">
    <location>
        <begin position="77"/>
        <end position="99"/>
    </location>
</feature>
<evidence type="ECO:0000256" key="1">
    <source>
        <dbReference type="SAM" id="MobiDB-lite"/>
    </source>
</evidence>
<proteinExistence type="predicted"/>
<feature type="region of interest" description="Disordered" evidence="1">
    <location>
        <begin position="1"/>
        <end position="149"/>
    </location>
</feature>
<organism evidence="2">
    <name type="scientific">Cafeteria roenbergensis</name>
    <name type="common">Marine flagellate</name>
    <dbReference type="NCBI Taxonomy" id="33653"/>
    <lineage>
        <taxon>Eukaryota</taxon>
        <taxon>Sar</taxon>
        <taxon>Stramenopiles</taxon>
        <taxon>Bigyra</taxon>
        <taxon>Opalozoa</taxon>
        <taxon>Bicosoecida</taxon>
        <taxon>Cafeteriaceae</taxon>
        <taxon>Cafeteria</taxon>
    </lineage>
</organism>
<dbReference type="AlphaFoldDB" id="A0A7S0K8S1"/>
<protein>
    <submittedName>
        <fullName evidence="2">Uncharacterized protein</fullName>
    </submittedName>
</protein>
<feature type="compositionally biased region" description="Low complexity" evidence="1">
    <location>
        <begin position="24"/>
        <end position="57"/>
    </location>
</feature>
<evidence type="ECO:0000313" key="2">
    <source>
        <dbReference type="EMBL" id="CAD8573606.1"/>
    </source>
</evidence>
<name>A0A7S0K8S1_CAFRO</name>
<reference evidence="2" key="1">
    <citation type="submission" date="2021-01" db="EMBL/GenBank/DDBJ databases">
        <authorList>
            <person name="Corre E."/>
            <person name="Pelletier E."/>
            <person name="Niang G."/>
            <person name="Scheremetjew M."/>
            <person name="Finn R."/>
            <person name="Kale V."/>
            <person name="Holt S."/>
            <person name="Cochrane G."/>
            <person name="Meng A."/>
            <person name="Brown T."/>
            <person name="Cohen L."/>
        </authorList>
    </citation>
    <scope>NUCLEOTIDE SEQUENCE</scope>
    <source>
        <strain evidence="2">E4-10</strain>
    </source>
</reference>
<feature type="compositionally biased region" description="Basic and acidic residues" evidence="1">
    <location>
        <begin position="103"/>
        <end position="115"/>
    </location>
</feature>
<sequence length="260" mass="24923">MFGHVKSLKRVGAADGNSGTSIQRAAGPARKPGAAAAPAAAPTRRAGSSAAPAAGPGRKLGGGTSTAMSGPGRKLGSAAAPSAAAAASSHPPRKAAASALPSRAERSRAVAEKRKAGFGAGGPNIKQVVQGRTRSVTATAAKGGKPDCAFEKRKGVVNGLGGAKDLTRKTGTQAAGVQRGAGNIVGFAGPVEARAPTKRLAARAKPALSGAATSGTASAAPRKVGVGGRVGSGVSSRGGVPAKPAVPRTSGAAQRTAGAR</sequence>